<evidence type="ECO:0000256" key="2">
    <source>
        <dbReference type="ARBA" id="ARBA00003120"/>
    </source>
</evidence>
<dbReference type="Gene3D" id="3.40.640.10">
    <property type="entry name" value="Type I PLP-dependent aspartate aminotransferase-like (Major domain)"/>
    <property type="match status" value="1"/>
</dbReference>
<evidence type="ECO:0000256" key="5">
    <source>
        <dbReference type="ARBA" id="ARBA00022679"/>
    </source>
</evidence>
<dbReference type="PIRSF" id="PIRSF005572">
    <property type="entry name" value="NifS"/>
    <property type="match status" value="1"/>
</dbReference>
<keyword evidence="11" id="KW-0175">Coiled coil</keyword>
<keyword evidence="9" id="KW-0411">Iron-sulfur</keyword>
<dbReference type="InterPro" id="IPR015422">
    <property type="entry name" value="PyrdxlP-dep_Trfase_small"/>
</dbReference>
<evidence type="ECO:0000256" key="3">
    <source>
        <dbReference type="ARBA" id="ARBA00006490"/>
    </source>
</evidence>
<evidence type="ECO:0000256" key="4">
    <source>
        <dbReference type="ARBA" id="ARBA00013558"/>
    </source>
</evidence>
<organism evidence="13 14">
    <name type="scientific">Roseovarius ramblicola</name>
    <dbReference type="NCBI Taxonomy" id="2022336"/>
    <lineage>
        <taxon>Bacteria</taxon>
        <taxon>Pseudomonadati</taxon>
        <taxon>Pseudomonadota</taxon>
        <taxon>Alphaproteobacteria</taxon>
        <taxon>Rhodobacterales</taxon>
        <taxon>Roseobacteraceae</taxon>
        <taxon>Roseovarius</taxon>
    </lineage>
</organism>
<dbReference type="EMBL" id="JBHMEC010000012">
    <property type="protein sequence ID" value="MFB9149660.1"/>
    <property type="molecule type" value="Genomic_DNA"/>
</dbReference>
<evidence type="ECO:0000256" key="8">
    <source>
        <dbReference type="ARBA" id="ARBA00023004"/>
    </source>
</evidence>
<dbReference type="PANTHER" id="PTHR11601:SF34">
    <property type="entry name" value="CYSTEINE DESULFURASE"/>
    <property type="match status" value="1"/>
</dbReference>
<comment type="function">
    <text evidence="2">Catalyzes the removal of elemental sulfur atoms from cysteine to produce alanine. Seems to participate in the biosynthesis of the nitrogenase metalloclusters by providing the inorganic sulfur required for the Fe-S core formation.</text>
</comment>
<evidence type="ECO:0000313" key="14">
    <source>
        <dbReference type="Proteomes" id="UP001589670"/>
    </source>
</evidence>
<protein>
    <recommendedName>
        <fullName evidence="4">Cysteine desulfurase</fullName>
    </recommendedName>
</protein>
<reference evidence="13 14" key="1">
    <citation type="submission" date="2024-09" db="EMBL/GenBank/DDBJ databases">
        <authorList>
            <person name="Sun Q."/>
            <person name="Mori K."/>
        </authorList>
    </citation>
    <scope>NUCLEOTIDE SEQUENCE [LARGE SCALE GENOMIC DNA]</scope>
    <source>
        <strain evidence="13 14">CECT 9424</strain>
    </source>
</reference>
<dbReference type="Gene3D" id="1.10.260.50">
    <property type="match status" value="1"/>
</dbReference>
<accession>A0ABV5I160</accession>
<evidence type="ECO:0000256" key="11">
    <source>
        <dbReference type="SAM" id="Coils"/>
    </source>
</evidence>
<dbReference type="InterPro" id="IPR000192">
    <property type="entry name" value="Aminotrans_V_dom"/>
</dbReference>
<keyword evidence="8" id="KW-0408">Iron</keyword>
<evidence type="ECO:0000256" key="6">
    <source>
        <dbReference type="ARBA" id="ARBA00022723"/>
    </source>
</evidence>
<dbReference type="InterPro" id="IPR016454">
    <property type="entry name" value="Cysteine_dSase"/>
</dbReference>
<comment type="caution">
    <text evidence="13">The sequence shown here is derived from an EMBL/GenBank/DDBJ whole genome shotgun (WGS) entry which is preliminary data.</text>
</comment>
<comment type="similarity">
    <text evidence="3">Belongs to the class-V pyridoxal-phosphate-dependent aminotransferase family. NifS/IscS subfamily.</text>
</comment>
<dbReference type="InterPro" id="IPR015421">
    <property type="entry name" value="PyrdxlP-dep_Trfase_major"/>
</dbReference>
<dbReference type="Pfam" id="PF00266">
    <property type="entry name" value="Aminotran_5"/>
    <property type="match status" value="1"/>
</dbReference>
<keyword evidence="7" id="KW-0663">Pyridoxal phosphate</keyword>
<sequence>MPSLIDLDNNATTPVLRAVCDAMIEAMAPSIGNPSSSHRQGQAARDLIETARSDVAEMLTVNPDQIIFTSGATEGNDAVLRHHRAKVLLTTAGAHPSLIGGHTGRQRLIEVNRDGRIDLTNFEDALQEIGPCVVALAMVNGETGVVQPIDEVCEIGKRYGATILIDAAQAVGRLPRECFGIHSDYVTVSAHKMNGPKGVGCLIVGEDAELPLLASGGGQERGRRSGTENVPGIAGFGAACRQRLETLEQDLQRMKELRDRFERQLEAGLPFARINSKQADRAVTTTSLTTRGIDGMALAARLDTKGIMCSQVSACSSGRPEPSAALMAMGLSEQDAFSTIRFSVSVQTTTDQIDEAAAVIAQEAQFLHGIMGGAA</sequence>
<keyword evidence="5" id="KW-0808">Transferase</keyword>
<dbReference type="Proteomes" id="UP001589670">
    <property type="component" value="Unassembled WGS sequence"/>
</dbReference>
<dbReference type="InterPro" id="IPR015424">
    <property type="entry name" value="PyrdxlP-dep_Trfase"/>
</dbReference>
<evidence type="ECO:0000256" key="7">
    <source>
        <dbReference type="ARBA" id="ARBA00022898"/>
    </source>
</evidence>
<evidence type="ECO:0000256" key="1">
    <source>
        <dbReference type="ARBA" id="ARBA00001933"/>
    </source>
</evidence>
<dbReference type="RefSeq" id="WP_377068800.1">
    <property type="nucleotide sequence ID" value="NZ_JBHMEC010000012.1"/>
</dbReference>
<dbReference type="SUPFAM" id="SSF53383">
    <property type="entry name" value="PLP-dependent transferases"/>
    <property type="match status" value="1"/>
</dbReference>
<keyword evidence="14" id="KW-1185">Reference proteome</keyword>
<gene>
    <name evidence="13" type="ORF">ACFFU4_07865</name>
</gene>
<comment type="cofactor">
    <cofactor evidence="1">
        <name>pyridoxal 5'-phosphate</name>
        <dbReference type="ChEBI" id="CHEBI:597326"/>
    </cofactor>
</comment>
<dbReference type="Gene3D" id="3.90.1150.10">
    <property type="entry name" value="Aspartate Aminotransferase, domain 1"/>
    <property type="match status" value="1"/>
</dbReference>
<evidence type="ECO:0000259" key="12">
    <source>
        <dbReference type="Pfam" id="PF00266"/>
    </source>
</evidence>
<comment type="catalytic activity">
    <reaction evidence="10">
        <text>(sulfur carrier)-H + L-cysteine = (sulfur carrier)-SH + L-alanine</text>
        <dbReference type="Rhea" id="RHEA:43892"/>
        <dbReference type="Rhea" id="RHEA-COMP:14737"/>
        <dbReference type="Rhea" id="RHEA-COMP:14739"/>
        <dbReference type="ChEBI" id="CHEBI:29917"/>
        <dbReference type="ChEBI" id="CHEBI:35235"/>
        <dbReference type="ChEBI" id="CHEBI:57972"/>
        <dbReference type="ChEBI" id="CHEBI:64428"/>
        <dbReference type="EC" id="2.8.1.7"/>
    </reaction>
</comment>
<evidence type="ECO:0000313" key="13">
    <source>
        <dbReference type="EMBL" id="MFB9149660.1"/>
    </source>
</evidence>
<evidence type="ECO:0000256" key="9">
    <source>
        <dbReference type="ARBA" id="ARBA00023014"/>
    </source>
</evidence>
<dbReference type="PANTHER" id="PTHR11601">
    <property type="entry name" value="CYSTEINE DESULFURYLASE FAMILY MEMBER"/>
    <property type="match status" value="1"/>
</dbReference>
<evidence type="ECO:0000256" key="10">
    <source>
        <dbReference type="ARBA" id="ARBA00050776"/>
    </source>
</evidence>
<name>A0ABV5I160_9RHOB</name>
<feature type="domain" description="Aminotransferase class V" evidence="12">
    <location>
        <begin position="7"/>
        <end position="354"/>
    </location>
</feature>
<keyword evidence="6" id="KW-0479">Metal-binding</keyword>
<feature type="coiled-coil region" evidence="11">
    <location>
        <begin position="237"/>
        <end position="267"/>
    </location>
</feature>
<proteinExistence type="inferred from homology"/>